<dbReference type="InterPro" id="IPR013320">
    <property type="entry name" value="ConA-like_dom_sf"/>
</dbReference>
<dbReference type="GO" id="GO:0004553">
    <property type="term" value="F:hydrolase activity, hydrolyzing O-glycosyl compounds"/>
    <property type="evidence" value="ECO:0007669"/>
    <property type="project" value="InterPro"/>
</dbReference>
<dbReference type="Pfam" id="PF00722">
    <property type="entry name" value="Glyco_hydro_16"/>
    <property type="match status" value="1"/>
</dbReference>
<comment type="similarity">
    <text evidence="1 2">Belongs to the endosulfine family.</text>
</comment>
<protein>
    <recommendedName>
        <fullName evidence="4">GH16 domain-containing protein</fullName>
    </recommendedName>
</protein>
<dbReference type="InterPro" id="IPR006760">
    <property type="entry name" value="Endosulphine"/>
</dbReference>
<keyword evidence="6" id="KW-1185">Reference proteome</keyword>
<dbReference type="EMBL" id="NMUH01006928">
    <property type="protein sequence ID" value="MQM16263.1"/>
    <property type="molecule type" value="Genomic_DNA"/>
</dbReference>
<dbReference type="Proteomes" id="UP000652761">
    <property type="component" value="Unassembled WGS sequence"/>
</dbReference>
<gene>
    <name evidence="5" type="ORF">Taro_049217</name>
</gene>
<feature type="domain" description="GH16" evidence="4">
    <location>
        <begin position="139"/>
        <end position="212"/>
    </location>
</feature>
<evidence type="ECO:0000256" key="1">
    <source>
        <dbReference type="ARBA" id="ARBA00010520"/>
    </source>
</evidence>
<dbReference type="PANTHER" id="PTHR34804:SF5">
    <property type="entry name" value="CAMP-REGULATED PHOSPHOPROTEIN 19-RELATED PROTEIN"/>
    <property type="match status" value="1"/>
</dbReference>
<evidence type="ECO:0000259" key="4">
    <source>
        <dbReference type="Pfam" id="PF00722"/>
    </source>
</evidence>
<dbReference type="GO" id="GO:0005975">
    <property type="term" value="P:carbohydrate metabolic process"/>
    <property type="evidence" value="ECO:0007669"/>
    <property type="project" value="InterPro"/>
</dbReference>
<evidence type="ECO:0000313" key="6">
    <source>
        <dbReference type="Proteomes" id="UP000652761"/>
    </source>
</evidence>
<proteinExistence type="inferred from homology"/>
<accession>A0A843XAC5</accession>
<organism evidence="5 6">
    <name type="scientific">Colocasia esculenta</name>
    <name type="common">Wild taro</name>
    <name type="synonym">Arum esculentum</name>
    <dbReference type="NCBI Taxonomy" id="4460"/>
    <lineage>
        <taxon>Eukaryota</taxon>
        <taxon>Viridiplantae</taxon>
        <taxon>Streptophyta</taxon>
        <taxon>Embryophyta</taxon>
        <taxon>Tracheophyta</taxon>
        <taxon>Spermatophyta</taxon>
        <taxon>Magnoliopsida</taxon>
        <taxon>Liliopsida</taxon>
        <taxon>Araceae</taxon>
        <taxon>Aroideae</taxon>
        <taxon>Colocasieae</taxon>
        <taxon>Colocasia</taxon>
    </lineage>
</organism>
<evidence type="ECO:0000256" key="2">
    <source>
        <dbReference type="RuleBase" id="RU363120"/>
    </source>
</evidence>
<dbReference type="SUPFAM" id="SSF49899">
    <property type="entry name" value="Concanavalin A-like lectins/glucanases"/>
    <property type="match status" value="1"/>
</dbReference>
<comment type="caution">
    <text evidence="5">The sequence shown here is derived from an EMBL/GenBank/DDBJ whole genome shotgun (WGS) entry which is preliminary data.</text>
</comment>
<dbReference type="OrthoDB" id="4781at2759"/>
<sequence>MAGPQGRQTAGPAEAPRAAARDTGPAQGQPGDEGPAQHHGRVAGSAGRGKLEMASCGREGVISSQEVKASLEKKYGGIAPKKKPLISKDTGRAFFDSADWALWKQGAATRATLECLRPKLQPTPHQQLPPRRPACCYVGDDQLLTLSLDKASGSGFQSKNKYLFGKIDMQIKLIPGSSAGTVTAYYLSSQGPTHDKIDFEFLGNLPLHTTHQHVLAGEGQPGAAIQALVGTISTNGEREICHQNVVKVLELALKRQRPLLIVAEDVESDALATLILDKLHAGIKVLANILFTYYEKVA</sequence>
<dbReference type="InterPro" id="IPR027409">
    <property type="entry name" value="GroEL-like_apical_dom_sf"/>
</dbReference>
<dbReference type="Pfam" id="PF04667">
    <property type="entry name" value="Endosulfine"/>
    <property type="match status" value="1"/>
</dbReference>
<evidence type="ECO:0000256" key="3">
    <source>
        <dbReference type="SAM" id="MobiDB-lite"/>
    </source>
</evidence>
<dbReference type="Gene3D" id="2.60.120.200">
    <property type="match status" value="1"/>
</dbReference>
<dbReference type="PANTHER" id="PTHR34804">
    <property type="entry name" value="CAMP-REGULATED PHOSPHOPROTEIN 19-RELATED PROTEIN"/>
    <property type="match status" value="1"/>
</dbReference>
<reference evidence="5" key="1">
    <citation type="submission" date="2017-07" db="EMBL/GenBank/DDBJ databases">
        <title>Taro Niue Genome Assembly and Annotation.</title>
        <authorList>
            <person name="Atibalentja N."/>
            <person name="Keating K."/>
            <person name="Fields C.J."/>
        </authorList>
    </citation>
    <scope>NUCLEOTIDE SEQUENCE</scope>
    <source>
        <strain evidence="5">Niue_2</strain>
        <tissue evidence="5">Leaf</tissue>
    </source>
</reference>
<dbReference type="InterPro" id="IPR000757">
    <property type="entry name" value="Beta-glucanase-like"/>
</dbReference>
<dbReference type="AlphaFoldDB" id="A0A843XAC5"/>
<feature type="region of interest" description="Disordered" evidence="3">
    <location>
        <begin position="1"/>
        <end position="48"/>
    </location>
</feature>
<dbReference type="SUPFAM" id="SSF52029">
    <property type="entry name" value="GroEL apical domain-like"/>
    <property type="match status" value="1"/>
</dbReference>
<name>A0A843XAC5_COLES</name>
<dbReference type="Gene3D" id="3.50.7.10">
    <property type="entry name" value="GroEL"/>
    <property type="match status" value="1"/>
</dbReference>
<evidence type="ECO:0000313" key="5">
    <source>
        <dbReference type="EMBL" id="MQM16263.1"/>
    </source>
</evidence>